<reference evidence="8" key="1">
    <citation type="submission" date="2022-01" db="EMBL/GenBank/DDBJ databases">
        <authorList>
            <person name="King R."/>
        </authorList>
    </citation>
    <scope>NUCLEOTIDE SEQUENCE</scope>
</reference>
<name>A0A9P0CX05_9CUCU</name>
<gene>
    <name evidence="8" type="ORF">PSYICH_LOCUS7678</name>
</gene>
<dbReference type="AlphaFoldDB" id="A0A9P0CX05"/>
<keyword evidence="3" id="KW-0597">Phosphoprotein</keyword>
<keyword evidence="6" id="KW-0804">Transcription</keyword>
<comment type="subcellular location">
    <subcellularLocation>
        <location evidence="1">Nucleus</location>
    </subcellularLocation>
</comment>
<feature type="domain" description="HTH psq-type" evidence="7">
    <location>
        <begin position="16"/>
        <end position="58"/>
    </location>
</feature>
<evidence type="ECO:0000256" key="1">
    <source>
        <dbReference type="ARBA" id="ARBA00004123"/>
    </source>
</evidence>
<organism evidence="8 9">
    <name type="scientific">Psylliodes chrysocephalus</name>
    <dbReference type="NCBI Taxonomy" id="3402493"/>
    <lineage>
        <taxon>Eukaryota</taxon>
        <taxon>Metazoa</taxon>
        <taxon>Ecdysozoa</taxon>
        <taxon>Arthropoda</taxon>
        <taxon>Hexapoda</taxon>
        <taxon>Insecta</taxon>
        <taxon>Pterygota</taxon>
        <taxon>Neoptera</taxon>
        <taxon>Endopterygota</taxon>
        <taxon>Coleoptera</taxon>
        <taxon>Polyphaga</taxon>
        <taxon>Cucujiformia</taxon>
        <taxon>Chrysomeloidea</taxon>
        <taxon>Chrysomelidae</taxon>
        <taxon>Galerucinae</taxon>
        <taxon>Alticini</taxon>
        <taxon>Psylliodes</taxon>
    </lineage>
</organism>
<keyword evidence="9" id="KW-1185">Reference proteome</keyword>
<evidence type="ECO:0000256" key="6">
    <source>
        <dbReference type="ARBA" id="ARBA00023163"/>
    </source>
</evidence>
<dbReference type="InterPro" id="IPR036388">
    <property type="entry name" value="WH-like_DNA-bd_sf"/>
</dbReference>
<dbReference type="InterPro" id="IPR007889">
    <property type="entry name" value="HTH_Psq"/>
</dbReference>
<sequence>MSTNISKRNSVPSRIVSPEEKLDAIHRVRNGETKAAVARDINIPESTLRGWCKNQDKISYLSKKPGRDEYLESNSKIPKLDADFDIKLKDYSYMPDKTNLGKTKNQLILNTSPIFTSSVPERKKNKVELSRLGMELGLNNPEMFLPNLNNSTNDATNKLLLTHWNTLLLQQMKYKTENNSISNYTNDNVLGTINQTSILSKISNNDQFQNGLVHPPVSNNGLISKNVPSANFNMNNVNCDKNFWFWNWYQQTAHNEQQTKPISYQQLTKQAQKNVTSNDQNARNLCIRDINNKTEIRCRSVLDNLFNNSNLPSNNEETEENTLSHQEAIQHGEKFLRWLEAHNGPSFTAVQIMQFKTLLNNVKSGIDKKKCDIVHKSKAKRK</sequence>
<evidence type="ECO:0000313" key="8">
    <source>
        <dbReference type="EMBL" id="CAH1105821.1"/>
    </source>
</evidence>
<keyword evidence="5" id="KW-0238">DNA-binding</keyword>
<dbReference type="InterPro" id="IPR009057">
    <property type="entry name" value="Homeodomain-like_sf"/>
</dbReference>
<evidence type="ECO:0000256" key="5">
    <source>
        <dbReference type="ARBA" id="ARBA00023125"/>
    </source>
</evidence>
<dbReference type="Gene3D" id="1.10.10.10">
    <property type="entry name" value="Winged helix-like DNA-binding domain superfamily/Winged helix DNA-binding domain"/>
    <property type="match status" value="1"/>
</dbReference>
<evidence type="ECO:0000256" key="2">
    <source>
        <dbReference type="ARBA" id="ARBA00022473"/>
    </source>
</evidence>
<dbReference type="SUPFAM" id="SSF46689">
    <property type="entry name" value="Homeodomain-like"/>
    <property type="match status" value="1"/>
</dbReference>
<dbReference type="GO" id="GO:0003677">
    <property type="term" value="F:DNA binding"/>
    <property type="evidence" value="ECO:0007669"/>
    <property type="project" value="UniProtKB-KW"/>
</dbReference>
<dbReference type="PANTHER" id="PTHR33215:SF13">
    <property type="entry name" value="PROTEIN DISTAL ANTENNA"/>
    <property type="match status" value="1"/>
</dbReference>
<dbReference type="EMBL" id="OV651814">
    <property type="protein sequence ID" value="CAH1105821.1"/>
    <property type="molecule type" value="Genomic_DNA"/>
</dbReference>
<dbReference type="Pfam" id="PF04218">
    <property type="entry name" value="CENP-B_N"/>
    <property type="match status" value="1"/>
</dbReference>
<dbReference type="Proteomes" id="UP001153636">
    <property type="component" value="Chromosome 2"/>
</dbReference>
<protein>
    <recommendedName>
        <fullName evidence="7">HTH psq-type domain-containing protein</fullName>
    </recommendedName>
</protein>
<dbReference type="InterPro" id="IPR051839">
    <property type="entry name" value="RD_transcriptional_regulator"/>
</dbReference>
<evidence type="ECO:0000256" key="3">
    <source>
        <dbReference type="ARBA" id="ARBA00022553"/>
    </source>
</evidence>
<evidence type="ECO:0000256" key="4">
    <source>
        <dbReference type="ARBA" id="ARBA00023015"/>
    </source>
</evidence>
<keyword evidence="2" id="KW-0217">Developmental protein</keyword>
<keyword evidence="4" id="KW-0805">Transcription regulation</keyword>
<evidence type="ECO:0000313" key="9">
    <source>
        <dbReference type="Proteomes" id="UP001153636"/>
    </source>
</evidence>
<dbReference type="PANTHER" id="PTHR33215">
    <property type="entry name" value="PROTEIN DISTAL ANTENNA"/>
    <property type="match status" value="1"/>
</dbReference>
<proteinExistence type="predicted"/>
<dbReference type="GO" id="GO:0005634">
    <property type="term" value="C:nucleus"/>
    <property type="evidence" value="ECO:0007669"/>
    <property type="project" value="UniProtKB-SubCell"/>
</dbReference>
<evidence type="ECO:0000259" key="7">
    <source>
        <dbReference type="Pfam" id="PF04218"/>
    </source>
</evidence>
<dbReference type="OrthoDB" id="6624814at2759"/>
<accession>A0A9P0CX05</accession>